<organism evidence="12 13">
    <name type="scientific">Isoalcanivorax pacificus W11-5</name>
    <dbReference type="NCBI Taxonomy" id="391936"/>
    <lineage>
        <taxon>Bacteria</taxon>
        <taxon>Pseudomonadati</taxon>
        <taxon>Pseudomonadota</taxon>
        <taxon>Gammaproteobacteria</taxon>
        <taxon>Oceanospirillales</taxon>
        <taxon>Alcanivoracaceae</taxon>
        <taxon>Isoalcanivorax</taxon>
    </lineage>
</organism>
<dbReference type="GO" id="GO:0015627">
    <property type="term" value="C:type II protein secretion system complex"/>
    <property type="evidence" value="ECO:0007669"/>
    <property type="project" value="InterPro"/>
</dbReference>
<dbReference type="InterPro" id="IPR045584">
    <property type="entry name" value="Pilin-like"/>
</dbReference>
<keyword evidence="4" id="KW-0488">Methylation</keyword>
<comment type="similarity">
    <text evidence="9">Belongs to the GSP H family.</text>
</comment>
<dbReference type="HOGENOM" id="CLU_084761_4_0_6"/>
<dbReference type="InterPro" id="IPR022346">
    <property type="entry name" value="T2SS_GspH"/>
</dbReference>
<accession>A0A0B4XG72</accession>
<dbReference type="Pfam" id="PF12019">
    <property type="entry name" value="GspH"/>
    <property type="match status" value="1"/>
</dbReference>
<evidence type="ECO:0000259" key="11">
    <source>
        <dbReference type="Pfam" id="PF12019"/>
    </source>
</evidence>
<dbReference type="Proteomes" id="UP000006764">
    <property type="component" value="Chromosome"/>
</dbReference>
<proteinExistence type="inferred from homology"/>
<dbReference type="GO" id="GO:0005886">
    <property type="term" value="C:plasma membrane"/>
    <property type="evidence" value="ECO:0007669"/>
    <property type="project" value="UniProtKB-SubCell"/>
</dbReference>
<sequence>MKQTVAGMSLLEVLLCLVLLGWLSTYAWPAWVGLVERARVAQAQQQLQAALNYARFRAISLSSSVVVCPYSENGCAAPGDWSSGWLIYADPAGTTDCTAVTEGMCQEGGRVLAMTPLHDVLLVVNGNLQRRLRFDSTGMSPGYNGRFTFCSAKGRRSRKGLVISSVGRVRWASPTELLMCPPLS</sequence>
<evidence type="ECO:0000256" key="9">
    <source>
        <dbReference type="ARBA" id="ARBA00025772"/>
    </source>
</evidence>
<dbReference type="Gene3D" id="3.55.40.10">
    <property type="entry name" value="minor pseudopilin epsh domain"/>
    <property type="match status" value="1"/>
</dbReference>
<evidence type="ECO:0000256" key="5">
    <source>
        <dbReference type="ARBA" id="ARBA00022519"/>
    </source>
</evidence>
<feature type="domain" description="General secretion pathway GspH" evidence="11">
    <location>
        <begin position="44"/>
        <end position="167"/>
    </location>
</feature>
<evidence type="ECO:0000256" key="2">
    <source>
        <dbReference type="ARBA" id="ARBA00021549"/>
    </source>
</evidence>
<keyword evidence="8" id="KW-0472">Membrane</keyword>
<evidence type="ECO:0000256" key="10">
    <source>
        <dbReference type="ARBA" id="ARBA00030775"/>
    </source>
</evidence>
<dbReference type="GO" id="GO:0015628">
    <property type="term" value="P:protein secretion by the type II secretion system"/>
    <property type="evidence" value="ECO:0007669"/>
    <property type="project" value="InterPro"/>
</dbReference>
<keyword evidence="3" id="KW-1003">Cell membrane</keyword>
<gene>
    <name evidence="12" type="ORF">S7S_03260</name>
</gene>
<name>A0A0B4XG72_9GAMM</name>
<keyword evidence="13" id="KW-1185">Reference proteome</keyword>
<protein>
    <recommendedName>
        <fullName evidence="2">Type II secretion system protein H</fullName>
    </recommendedName>
    <alternativeName>
        <fullName evidence="10">General secretion pathway protein H</fullName>
    </alternativeName>
</protein>
<keyword evidence="6" id="KW-0812">Transmembrane</keyword>
<evidence type="ECO:0000256" key="7">
    <source>
        <dbReference type="ARBA" id="ARBA00022989"/>
    </source>
</evidence>
<dbReference type="EMBL" id="CP004387">
    <property type="protein sequence ID" value="AJD47074.1"/>
    <property type="molecule type" value="Genomic_DNA"/>
</dbReference>
<dbReference type="KEGG" id="apac:S7S_03260"/>
<keyword evidence="7" id="KW-1133">Transmembrane helix</keyword>
<evidence type="ECO:0000313" key="13">
    <source>
        <dbReference type="Proteomes" id="UP000006764"/>
    </source>
</evidence>
<dbReference type="SUPFAM" id="SSF54523">
    <property type="entry name" value="Pili subunits"/>
    <property type="match status" value="1"/>
</dbReference>
<reference evidence="12 13" key="1">
    <citation type="journal article" date="2012" name="J. Bacteriol.">
        <title>Genome sequence of an alkane-degrading bacterium, Alcanivorax pacificus type strain W11-5, isolated from deep sea sediment.</title>
        <authorList>
            <person name="Lai Q."/>
            <person name="Shao Z."/>
        </authorList>
    </citation>
    <scope>NUCLEOTIDE SEQUENCE [LARGE SCALE GENOMIC DNA]</scope>
    <source>
        <strain evidence="12 13">W11-5</strain>
    </source>
</reference>
<dbReference type="AlphaFoldDB" id="A0A0B4XG72"/>
<evidence type="ECO:0000256" key="8">
    <source>
        <dbReference type="ARBA" id="ARBA00023136"/>
    </source>
</evidence>
<comment type="subcellular location">
    <subcellularLocation>
        <location evidence="1">Cell inner membrane</location>
        <topology evidence="1">Single-pass membrane protein</topology>
    </subcellularLocation>
</comment>
<evidence type="ECO:0000256" key="1">
    <source>
        <dbReference type="ARBA" id="ARBA00004377"/>
    </source>
</evidence>
<evidence type="ECO:0000313" key="12">
    <source>
        <dbReference type="EMBL" id="AJD47074.1"/>
    </source>
</evidence>
<evidence type="ECO:0000256" key="4">
    <source>
        <dbReference type="ARBA" id="ARBA00022481"/>
    </source>
</evidence>
<evidence type="ECO:0000256" key="6">
    <source>
        <dbReference type="ARBA" id="ARBA00022692"/>
    </source>
</evidence>
<evidence type="ECO:0000256" key="3">
    <source>
        <dbReference type="ARBA" id="ARBA00022475"/>
    </source>
</evidence>
<dbReference type="STRING" id="391936.S7S_03260"/>
<keyword evidence="5" id="KW-0997">Cell inner membrane</keyword>